<evidence type="ECO:0000256" key="1">
    <source>
        <dbReference type="ARBA" id="ARBA00022630"/>
    </source>
</evidence>
<keyword evidence="7" id="KW-1185">Reference proteome</keyword>
<evidence type="ECO:0000256" key="3">
    <source>
        <dbReference type="ARBA" id="ARBA00023002"/>
    </source>
</evidence>
<dbReference type="GO" id="GO:0050661">
    <property type="term" value="F:NADP binding"/>
    <property type="evidence" value="ECO:0007669"/>
    <property type="project" value="InterPro"/>
</dbReference>
<evidence type="ECO:0000256" key="4">
    <source>
        <dbReference type="SAM" id="MobiDB-lite"/>
    </source>
</evidence>
<dbReference type="Gene3D" id="3.50.50.60">
    <property type="entry name" value="FAD/NAD(P)-binding domain"/>
    <property type="match status" value="2"/>
</dbReference>
<dbReference type="OrthoDB" id="2915840at2759"/>
<feature type="domain" description="FAD/NAD(P)-binding" evidence="5">
    <location>
        <begin position="9"/>
        <end position="225"/>
    </location>
</feature>
<dbReference type="PANTHER" id="PTHR23023">
    <property type="entry name" value="DIMETHYLANILINE MONOOXYGENASE"/>
    <property type="match status" value="1"/>
</dbReference>
<evidence type="ECO:0000313" key="6">
    <source>
        <dbReference type="EMBL" id="ESK93129.1"/>
    </source>
</evidence>
<gene>
    <name evidence="6" type="ORF">Moror_8852</name>
</gene>
<organism evidence="6 7">
    <name type="scientific">Moniliophthora roreri (strain MCA 2997)</name>
    <name type="common">Cocoa frosty pod rot fungus</name>
    <name type="synonym">Crinipellis roreri</name>
    <dbReference type="NCBI Taxonomy" id="1381753"/>
    <lineage>
        <taxon>Eukaryota</taxon>
        <taxon>Fungi</taxon>
        <taxon>Dikarya</taxon>
        <taxon>Basidiomycota</taxon>
        <taxon>Agaricomycotina</taxon>
        <taxon>Agaricomycetes</taxon>
        <taxon>Agaricomycetidae</taxon>
        <taxon>Agaricales</taxon>
        <taxon>Marasmiineae</taxon>
        <taxon>Marasmiaceae</taxon>
        <taxon>Moniliophthora</taxon>
    </lineage>
</organism>
<keyword evidence="1" id="KW-0285">Flavoprotein</keyword>
<accession>V2YN85</accession>
<name>V2YN85_MONRO</name>
<dbReference type="SUPFAM" id="SSF51905">
    <property type="entry name" value="FAD/NAD(P)-binding domain"/>
    <property type="match status" value="1"/>
</dbReference>
<dbReference type="InterPro" id="IPR036291">
    <property type="entry name" value="NAD(P)-bd_dom_sf"/>
</dbReference>
<dbReference type="GO" id="GO:0050660">
    <property type="term" value="F:flavin adenine dinucleotide binding"/>
    <property type="evidence" value="ECO:0007669"/>
    <property type="project" value="InterPro"/>
</dbReference>
<dbReference type="EMBL" id="AWSO01000225">
    <property type="protein sequence ID" value="ESK93129.1"/>
    <property type="molecule type" value="Genomic_DNA"/>
</dbReference>
<dbReference type="SUPFAM" id="SSF51735">
    <property type="entry name" value="NAD(P)-binding Rossmann-fold domains"/>
    <property type="match status" value="1"/>
</dbReference>
<dbReference type="InterPro" id="IPR023753">
    <property type="entry name" value="FAD/NAD-binding_dom"/>
</dbReference>
<comment type="caution">
    <text evidence="6">The sequence shown here is derived from an EMBL/GenBank/DDBJ whole genome shotgun (WGS) entry which is preliminary data.</text>
</comment>
<dbReference type="KEGG" id="mrr:Moror_8852"/>
<dbReference type="InterPro" id="IPR050346">
    <property type="entry name" value="FMO-like"/>
</dbReference>
<dbReference type="GO" id="GO:0016491">
    <property type="term" value="F:oxidoreductase activity"/>
    <property type="evidence" value="ECO:0007669"/>
    <property type="project" value="UniProtKB-KW"/>
</dbReference>
<sequence length="566" mass="63411">MADPREEPVAIIGSGAAGLISAQILLQDGFKSVQVITRDATVGGVWSEERVYPGLTLNNVYGEFRFSSMTMVSEQSGGRLAGFDMMQYMQKFADTHLRGHIRFGTEVLKIQRDDEGWSLLVENIADGIRENLRFKKVVLCTGGCSSPSIPSYLSFSKAKEAGFEGPIFHSFQFRQNLDDLLHVVKPDVGHVVIVGGGKSAQDMSAYLANSGRKVTVIFETTDAILASKKPLPDFIRRSRFLPILAGHIDLKTRLERFLHTTWLGGKITQFIWNAIASSSFDAQGLAKDSPLRRAHSLFWSIRVNDEGAFRANSYFDLVNEGKIKVIAPARVTGYARSGVRDSLMLELNNGGKLDANAVILATGYTSSWTNLFDEQQAQDLGISRHQPSPANTTIDDRGEWPYTSLANPPPCHPKSEQWASSIFRGIVPAKSILRGDFAINGAVFSTNNGYTFEVMAHWISSYFLKDDMKIPKSPEEAHKEAEREARWMRRRHPDQLLWVNESYSSGLKFWTWPQYTDELLEDMGLRSMRSGGNWFTWPFKVIDLGEIASLGEERKIRRARTTSLDH</sequence>
<reference evidence="6 7" key="1">
    <citation type="journal article" date="2014" name="BMC Genomics">
        <title>Genome and secretome analysis of the hemibiotrophic fungal pathogen, Moniliophthora roreri, which causes frosty pod rot disease of cacao: mechanisms of the biotrophic and necrotrophic phases.</title>
        <authorList>
            <person name="Meinhardt L.W."/>
            <person name="Costa G.G.L."/>
            <person name="Thomazella D.P.T."/>
            <person name="Teixeira P.J.P.L."/>
            <person name="Carazzolle M.F."/>
            <person name="Schuster S.C."/>
            <person name="Carlson J.E."/>
            <person name="Guiltinan M.J."/>
            <person name="Mieczkowski P."/>
            <person name="Farmer A."/>
            <person name="Ramaraj T."/>
            <person name="Crozier J."/>
            <person name="Davis R.E."/>
            <person name="Shao J."/>
            <person name="Melnick R.L."/>
            <person name="Pereira G.A.G."/>
            <person name="Bailey B.A."/>
        </authorList>
    </citation>
    <scope>NUCLEOTIDE SEQUENCE [LARGE SCALE GENOMIC DNA]</scope>
    <source>
        <strain evidence="6 7">MCA 2997</strain>
    </source>
</reference>
<dbReference type="InterPro" id="IPR000960">
    <property type="entry name" value="Flavin_mOase"/>
</dbReference>
<dbReference type="InterPro" id="IPR036188">
    <property type="entry name" value="FAD/NAD-bd_sf"/>
</dbReference>
<feature type="region of interest" description="Disordered" evidence="4">
    <location>
        <begin position="383"/>
        <end position="413"/>
    </location>
</feature>
<dbReference type="AlphaFoldDB" id="V2YN85"/>
<keyword evidence="3" id="KW-0560">Oxidoreductase</keyword>
<dbReference type="HOGENOM" id="CLU_035533_0_0_1"/>
<keyword evidence="2" id="KW-0274">FAD</keyword>
<dbReference type="PRINTS" id="PR00370">
    <property type="entry name" value="FMOXYGENASE"/>
</dbReference>
<proteinExistence type="predicted"/>
<evidence type="ECO:0000313" key="7">
    <source>
        <dbReference type="Proteomes" id="UP000017559"/>
    </source>
</evidence>
<protein>
    <submittedName>
        <fullName evidence="6">FAD /NAD-P-binding domain-containingprotein</fullName>
    </submittedName>
</protein>
<dbReference type="Proteomes" id="UP000017559">
    <property type="component" value="Unassembled WGS sequence"/>
</dbReference>
<dbReference type="Pfam" id="PF07992">
    <property type="entry name" value="Pyr_redox_2"/>
    <property type="match status" value="1"/>
</dbReference>
<evidence type="ECO:0000256" key="2">
    <source>
        <dbReference type="ARBA" id="ARBA00022827"/>
    </source>
</evidence>
<evidence type="ECO:0000259" key="5">
    <source>
        <dbReference type="Pfam" id="PF07992"/>
    </source>
</evidence>